<feature type="compositionally biased region" description="Acidic residues" evidence="1">
    <location>
        <begin position="37"/>
        <end position="47"/>
    </location>
</feature>
<comment type="caution">
    <text evidence="2">The sequence shown here is derived from an EMBL/GenBank/DDBJ whole genome shotgun (WGS) entry which is preliminary data.</text>
</comment>
<gene>
    <name evidence="2" type="ORF">G6F50_012104</name>
</gene>
<protein>
    <submittedName>
        <fullName evidence="2">Uncharacterized protein</fullName>
    </submittedName>
</protein>
<dbReference type="OMA" id="IRHRISM"/>
<evidence type="ECO:0000313" key="2">
    <source>
        <dbReference type="EMBL" id="KAG1562331.1"/>
    </source>
</evidence>
<organism evidence="2 3">
    <name type="scientific">Rhizopus delemar</name>
    <dbReference type="NCBI Taxonomy" id="936053"/>
    <lineage>
        <taxon>Eukaryota</taxon>
        <taxon>Fungi</taxon>
        <taxon>Fungi incertae sedis</taxon>
        <taxon>Mucoromycota</taxon>
        <taxon>Mucoromycotina</taxon>
        <taxon>Mucoromycetes</taxon>
        <taxon>Mucorales</taxon>
        <taxon>Mucorineae</taxon>
        <taxon>Rhizopodaceae</taxon>
        <taxon>Rhizopus</taxon>
    </lineage>
</organism>
<dbReference type="EMBL" id="JAANIU010003505">
    <property type="protein sequence ID" value="KAG1562331.1"/>
    <property type="molecule type" value="Genomic_DNA"/>
</dbReference>
<dbReference type="Proteomes" id="UP000740926">
    <property type="component" value="Unassembled WGS sequence"/>
</dbReference>
<sequence length="140" mass="16505">MTLKKQIISLFITKNKPRSKVKEEAKEQEEKEHKEEPDPEEEKEEESWIGIREQELEFEESRNMLHMDLFHTSLEDTTYFPQFEHLLMPRAASPKRPKSVTQSIRRRLSVSSNRLCPKSLKRAISSPNLSLKKDPTPFVL</sequence>
<dbReference type="AlphaFoldDB" id="A0A9P6YRQ3"/>
<accession>A0A9P6YRQ3</accession>
<name>A0A9P6YRQ3_9FUNG</name>
<feature type="region of interest" description="Disordered" evidence="1">
    <location>
        <begin position="17"/>
        <end position="48"/>
    </location>
</feature>
<evidence type="ECO:0000313" key="3">
    <source>
        <dbReference type="Proteomes" id="UP000740926"/>
    </source>
</evidence>
<reference evidence="2 3" key="1">
    <citation type="journal article" date="2020" name="Microb. Genom.">
        <title>Genetic diversity of clinical and environmental Mucorales isolates obtained from an investigation of mucormycosis cases among solid organ transplant recipients.</title>
        <authorList>
            <person name="Nguyen M.H."/>
            <person name="Kaul D."/>
            <person name="Muto C."/>
            <person name="Cheng S.J."/>
            <person name="Richter R.A."/>
            <person name="Bruno V.M."/>
            <person name="Liu G."/>
            <person name="Beyhan S."/>
            <person name="Sundermann A.J."/>
            <person name="Mounaud S."/>
            <person name="Pasculle A.W."/>
            <person name="Nierman W.C."/>
            <person name="Driscoll E."/>
            <person name="Cumbie R."/>
            <person name="Clancy C.J."/>
            <person name="Dupont C.L."/>
        </authorList>
    </citation>
    <scope>NUCLEOTIDE SEQUENCE [LARGE SCALE GENOMIC DNA]</scope>
    <source>
        <strain evidence="2 3">GL24</strain>
    </source>
</reference>
<feature type="compositionally biased region" description="Basic and acidic residues" evidence="1">
    <location>
        <begin position="20"/>
        <end position="36"/>
    </location>
</feature>
<evidence type="ECO:0000256" key="1">
    <source>
        <dbReference type="SAM" id="MobiDB-lite"/>
    </source>
</evidence>
<keyword evidence="3" id="KW-1185">Reference proteome</keyword>
<proteinExistence type="predicted"/>